<evidence type="ECO:0000313" key="3">
    <source>
        <dbReference type="Proteomes" id="UP000054771"/>
    </source>
</evidence>
<proteinExistence type="predicted"/>
<gene>
    <name evidence="2" type="ORF">ASPCAL05812</name>
</gene>
<dbReference type="AlphaFoldDB" id="A0A0U5G1A3"/>
<evidence type="ECO:0000313" key="2">
    <source>
        <dbReference type="EMBL" id="CEL04685.1"/>
    </source>
</evidence>
<feature type="compositionally biased region" description="Pro residues" evidence="1">
    <location>
        <begin position="287"/>
        <end position="296"/>
    </location>
</feature>
<dbReference type="EMBL" id="CDMC01000004">
    <property type="protein sequence ID" value="CEL04685.1"/>
    <property type="molecule type" value="Genomic_DNA"/>
</dbReference>
<keyword evidence="3" id="KW-1185">Reference proteome</keyword>
<name>A0A0U5G1A3_ASPCI</name>
<sequence length="368" mass="40607">MSFSSSEYSYSTPTTTFTSPSSCSSARSVPPLSTNLSSRSSSSYRPPSRARDQLETLIARHGRPTRFSLSSLEELTATYSSYNPPSPLSRPRSPAADLSDSFEKLSTSTHHHSRSRPIPIPRSASYIHGEDIPVTPLTGRFEKNYFPHRDGRELSHERGRRGSRHRDSRASRRYIDHRSSRMRTDSTTFYSSVASQSLSSSGRSSSPQPALRRVQTTAKSAPAFHLGDLPRFHPAVYQSSGTSQAVNGQPPSPRSSRQHAYRPGTASRDPISQYRDFVEGVVLQKPPSRPLSPSPSAPRLNPLRSPGPVTPLALEEANGYLSAGASNRSDLSSRDYQHSAPAPDLLERLIARENEKVRQKARKAPKGW</sequence>
<feature type="region of interest" description="Disordered" evidence="1">
    <location>
        <begin position="78"/>
        <end position="218"/>
    </location>
</feature>
<feature type="compositionally biased region" description="Basic residues" evidence="1">
    <location>
        <begin position="158"/>
        <end position="167"/>
    </location>
</feature>
<feature type="compositionally biased region" description="Low complexity" evidence="1">
    <location>
        <begin position="297"/>
        <end position="306"/>
    </location>
</feature>
<dbReference type="Proteomes" id="UP000054771">
    <property type="component" value="Unassembled WGS sequence"/>
</dbReference>
<accession>A0A0U5G1A3</accession>
<evidence type="ECO:0000256" key="1">
    <source>
        <dbReference type="SAM" id="MobiDB-lite"/>
    </source>
</evidence>
<organism evidence="2 3">
    <name type="scientific">Aspergillus calidoustus</name>
    <dbReference type="NCBI Taxonomy" id="454130"/>
    <lineage>
        <taxon>Eukaryota</taxon>
        <taxon>Fungi</taxon>
        <taxon>Dikarya</taxon>
        <taxon>Ascomycota</taxon>
        <taxon>Pezizomycotina</taxon>
        <taxon>Eurotiomycetes</taxon>
        <taxon>Eurotiomycetidae</taxon>
        <taxon>Eurotiales</taxon>
        <taxon>Aspergillaceae</taxon>
        <taxon>Aspergillus</taxon>
        <taxon>Aspergillus subgen. Nidulantes</taxon>
    </lineage>
</organism>
<feature type="compositionally biased region" description="Low complexity" evidence="1">
    <location>
        <begin position="79"/>
        <end position="94"/>
    </location>
</feature>
<feature type="compositionally biased region" description="Basic and acidic residues" evidence="1">
    <location>
        <begin position="168"/>
        <end position="184"/>
    </location>
</feature>
<dbReference type="OMA" id="RMRSDNS"/>
<feature type="region of interest" description="Disordered" evidence="1">
    <location>
        <begin position="1"/>
        <end position="63"/>
    </location>
</feature>
<feature type="compositionally biased region" description="Basic and acidic residues" evidence="1">
    <location>
        <begin position="140"/>
        <end position="157"/>
    </location>
</feature>
<protein>
    <submittedName>
        <fullName evidence="2">Uncharacterized protein</fullName>
    </submittedName>
</protein>
<reference evidence="3" key="1">
    <citation type="journal article" date="2016" name="Genome Announc.">
        <title>Draft genome sequences of fungus Aspergillus calidoustus.</title>
        <authorList>
            <person name="Horn F."/>
            <person name="Linde J."/>
            <person name="Mattern D.J."/>
            <person name="Walther G."/>
            <person name="Guthke R."/>
            <person name="Scherlach K."/>
            <person name="Martin K."/>
            <person name="Brakhage A.A."/>
            <person name="Petzke L."/>
            <person name="Valiante V."/>
        </authorList>
    </citation>
    <scope>NUCLEOTIDE SEQUENCE [LARGE SCALE GENOMIC DNA]</scope>
    <source>
        <strain evidence="3">SF006504</strain>
    </source>
</reference>
<feature type="compositionally biased region" description="Polar residues" evidence="1">
    <location>
        <begin position="237"/>
        <end position="249"/>
    </location>
</feature>
<feature type="compositionally biased region" description="Low complexity" evidence="1">
    <location>
        <begin position="191"/>
        <end position="206"/>
    </location>
</feature>
<dbReference type="OrthoDB" id="5403157at2759"/>
<feature type="compositionally biased region" description="Low complexity" evidence="1">
    <location>
        <begin position="1"/>
        <end position="47"/>
    </location>
</feature>
<feature type="region of interest" description="Disordered" evidence="1">
    <location>
        <begin position="233"/>
        <end position="345"/>
    </location>
</feature>